<feature type="non-terminal residue" evidence="1">
    <location>
        <position position="200"/>
    </location>
</feature>
<evidence type="ECO:0000313" key="2">
    <source>
        <dbReference type="Proteomes" id="UP001439008"/>
    </source>
</evidence>
<keyword evidence="2" id="KW-1185">Reference proteome</keyword>
<reference evidence="1 2" key="1">
    <citation type="journal article" date="2024" name="BMC Biol.">
        <title>Comparative genomics of Ascetosporea gives new insight into the evolutionary basis for animal parasitism in Rhizaria.</title>
        <authorList>
            <person name="Hiltunen Thoren M."/>
            <person name="Onut-Brannstrom I."/>
            <person name="Alfjorden A."/>
            <person name="Peckova H."/>
            <person name="Swords F."/>
            <person name="Hooper C."/>
            <person name="Holzer A.S."/>
            <person name="Bass D."/>
            <person name="Burki F."/>
        </authorList>
    </citation>
    <scope>NUCLEOTIDE SEQUENCE [LARGE SCALE GENOMIC DNA]</scope>
    <source>
        <strain evidence="1">20-A016</strain>
    </source>
</reference>
<name>A0ABV2ATP6_9EUKA</name>
<evidence type="ECO:0000313" key="1">
    <source>
        <dbReference type="EMBL" id="MES1923043.1"/>
    </source>
</evidence>
<sequence length="200" mass="23100">MIISCKNRQPINIELEQHRYSCTLNDVYITRHIRHDHSFEYICYNGNVILLHCYNAMLSSAFGYANVSKLSETCDHHCFLNPSLFSKGFVEPYVPGQSLFCKASWITELVMNNDLQYFVDFGVYCNDAELLFVDDYSKSPISNINCVDIDIDSCTTSEVSKTFRNAYYFNCGNKKIHFYCAAKNYDNDSKWNSKISNACH</sequence>
<proteinExistence type="predicted"/>
<gene>
    <name evidence="1" type="ORF">MHBO_004578</name>
</gene>
<accession>A0ABV2ATP6</accession>
<dbReference type="EMBL" id="JBDODL010004459">
    <property type="protein sequence ID" value="MES1923043.1"/>
    <property type="molecule type" value="Genomic_DNA"/>
</dbReference>
<organism evidence="1 2">
    <name type="scientific">Bonamia ostreae</name>
    <dbReference type="NCBI Taxonomy" id="126728"/>
    <lineage>
        <taxon>Eukaryota</taxon>
        <taxon>Sar</taxon>
        <taxon>Rhizaria</taxon>
        <taxon>Endomyxa</taxon>
        <taxon>Ascetosporea</taxon>
        <taxon>Haplosporida</taxon>
        <taxon>Bonamia</taxon>
    </lineage>
</organism>
<protein>
    <submittedName>
        <fullName evidence="1">Uncharacterized protein</fullName>
    </submittedName>
</protein>
<dbReference type="Proteomes" id="UP001439008">
    <property type="component" value="Unassembled WGS sequence"/>
</dbReference>
<comment type="caution">
    <text evidence="1">The sequence shown here is derived from an EMBL/GenBank/DDBJ whole genome shotgun (WGS) entry which is preliminary data.</text>
</comment>